<dbReference type="EMBL" id="RJKE01000001">
    <property type="protein sequence ID" value="ROO85418.1"/>
    <property type="molecule type" value="Genomic_DNA"/>
</dbReference>
<dbReference type="InterPro" id="IPR020476">
    <property type="entry name" value="Nudix_hydrolase"/>
</dbReference>
<evidence type="ECO:0000256" key="3">
    <source>
        <dbReference type="ARBA" id="ARBA00022801"/>
    </source>
</evidence>
<keyword evidence="3 4" id="KW-0378">Hydrolase</keyword>
<dbReference type="Proteomes" id="UP000272400">
    <property type="component" value="Unassembled WGS sequence"/>
</dbReference>
<evidence type="ECO:0000256" key="1">
    <source>
        <dbReference type="ARBA" id="ARBA00001946"/>
    </source>
</evidence>
<accession>A0A3N1CXG7</accession>
<feature type="domain" description="Nudix hydrolase" evidence="5">
    <location>
        <begin position="6"/>
        <end position="137"/>
    </location>
</feature>
<protein>
    <submittedName>
        <fullName evidence="6">NUDIX domain-containing protein</fullName>
    </submittedName>
</protein>
<dbReference type="InterPro" id="IPR015797">
    <property type="entry name" value="NUDIX_hydrolase-like_dom_sf"/>
</dbReference>
<name>A0A3N1CXG7_9ACTN</name>
<dbReference type="SUPFAM" id="SSF55811">
    <property type="entry name" value="Nudix"/>
    <property type="match status" value="1"/>
</dbReference>
<keyword evidence="7" id="KW-1185">Reference proteome</keyword>
<comment type="similarity">
    <text evidence="2 4">Belongs to the Nudix hydrolase family.</text>
</comment>
<comment type="cofactor">
    <cofactor evidence="1">
        <name>Mg(2+)</name>
        <dbReference type="ChEBI" id="CHEBI:18420"/>
    </cofactor>
</comment>
<dbReference type="PROSITE" id="PS51462">
    <property type="entry name" value="NUDIX"/>
    <property type="match status" value="1"/>
</dbReference>
<dbReference type="PROSITE" id="PS00893">
    <property type="entry name" value="NUDIX_BOX"/>
    <property type="match status" value="1"/>
</dbReference>
<proteinExistence type="inferred from homology"/>
<evidence type="ECO:0000313" key="6">
    <source>
        <dbReference type="EMBL" id="ROO85418.1"/>
    </source>
</evidence>
<dbReference type="OrthoDB" id="3533156at2"/>
<gene>
    <name evidence="6" type="ORF">EDD29_2962</name>
</gene>
<evidence type="ECO:0000256" key="4">
    <source>
        <dbReference type="RuleBase" id="RU003476"/>
    </source>
</evidence>
<evidence type="ECO:0000259" key="5">
    <source>
        <dbReference type="PROSITE" id="PS51462"/>
    </source>
</evidence>
<comment type="caution">
    <text evidence="6">The sequence shown here is derived from an EMBL/GenBank/DDBJ whole genome shotgun (WGS) entry which is preliminary data.</text>
</comment>
<dbReference type="PRINTS" id="PR00502">
    <property type="entry name" value="NUDIXFAMILY"/>
</dbReference>
<organism evidence="6 7">
    <name type="scientific">Actinocorallia herbida</name>
    <dbReference type="NCBI Taxonomy" id="58109"/>
    <lineage>
        <taxon>Bacteria</taxon>
        <taxon>Bacillati</taxon>
        <taxon>Actinomycetota</taxon>
        <taxon>Actinomycetes</taxon>
        <taxon>Streptosporangiales</taxon>
        <taxon>Thermomonosporaceae</taxon>
        <taxon>Actinocorallia</taxon>
    </lineage>
</organism>
<dbReference type="RefSeq" id="WP_123664928.1">
    <property type="nucleotide sequence ID" value="NZ_RJKE01000001.1"/>
</dbReference>
<dbReference type="PANTHER" id="PTHR43046">
    <property type="entry name" value="GDP-MANNOSE MANNOSYL HYDROLASE"/>
    <property type="match status" value="1"/>
</dbReference>
<dbReference type="Pfam" id="PF00293">
    <property type="entry name" value="NUDIX"/>
    <property type="match status" value="1"/>
</dbReference>
<sequence>MDDDAEEARGAGALVVNDAGEYLLHLRDDIPGICDPGAWSLIGGNRDSGETSEETIRRELKEEAGLDLPDLVRFTVAESVGHDGLAKGRVQVFRAVWNGDAAALPVGEGIMFHWFAPDVVPRLRMSGWARAAIARDQGREPDEGG</sequence>
<reference evidence="6 7" key="1">
    <citation type="submission" date="2018-11" db="EMBL/GenBank/DDBJ databases">
        <title>Sequencing the genomes of 1000 actinobacteria strains.</title>
        <authorList>
            <person name="Klenk H.-P."/>
        </authorList>
    </citation>
    <scope>NUCLEOTIDE SEQUENCE [LARGE SCALE GENOMIC DNA]</scope>
    <source>
        <strain evidence="6 7">DSM 44254</strain>
    </source>
</reference>
<dbReference type="AlphaFoldDB" id="A0A3N1CXG7"/>
<dbReference type="Gene3D" id="3.90.79.10">
    <property type="entry name" value="Nucleoside Triphosphate Pyrophosphohydrolase"/>
    <property type="match status" value="1"/>
</dbReference>
<dbReference type="InterPro" id="IPR020084">
    <property type="entry name" value="NUDIX_hydrolase_CS"/>
</dbReference>
<dbReference type="PANTHER" id="PTHR43046:SF14">
    <property type="entry name" value="MUTT_NUDIX FAMILY PROTEIN"/>
    <property type="match status" value="1"/>
</dbReference>
<evidence type="ECO:0000256" key="2">
    <source>
        <dbReference type="ARBA" id="ARBA00005582"/>
    </source>
</evidence>
<evidence type="ECO:0000313" key="7">
    <source>
        <dbReference type="Proteomes" id="UP000272400"/>
    </source>
</evidence>
<dbReference type="InterPro" id="IPR000086">
    <property type="entry name" value="NUDIX_hydrolase_dom"/>
</dbReference>
<dbReference type="GO" id="GO:0016787">
    <property type="term" value="F:hydrolase activity"/>
    <property type="evidence" value="ECO:0007669"/>
    <property type="project" value="UniProtKB-KW"/>
</dbReference>